<dbReference type="Proteomes" id="UP000003480">
    <property type="component" value="Unassembled WGS sequence"/>
</dbReference>
<name>I4GAU2_MICAE</name>
<accession>I4GAU2</accession>
<reference evidence="2 3" key="1">
    <citation type="submission" date="2012-04" db="EMBL/GenBank/DDBJ databases">
        <authorList>
            <person name="Genoscope - CEA"/>
        </authorList>
    </citation>
    <scope>NUCLEOTIDE SEQUENCE [LARGE SCALE GENOMIC DNA]</scope>
    <source>
        <strain evidence="2 3">9443</strain>
    </source>
</reference>
<organism evidence="2 3">
    <name type="scientific">Microcystis aeruginosa PCC 9443</name>
    <dbReference type="NCBI Taxonomy" id="1160281"/>
    <lineage>
        <taxon>Bacteria</taxon>
        <taxon>Bacillati</taxon>
        <taxon>Cyanobacteriota</taxon>
        <taxon>Cyanophyceae</taxon>
        <taxon>Oscillatoriophycideae</taxon>
        <taxon>Chroococcales</taxon>
        <taxon>Microcystaceae</taxon>
        <taxon>Microcystis</taxon>
    </lineage>
</organism>
<comment type="caution">
    <text evidence="2">The sequence shown here is derived from an EMBL/GenBank/DDBJ whole genome shotgun (WGS) entry which is preliminary data.</text>
</comment>
<protein>
    <submittedName>
        <fullName evidence="2">Similarity</fullName>
    </submittedName>
</protein>
<gene>
    <name evidence="2" type="ORF">MICAC_6460001</name>
</gene>
<dbReference type="EMBL" id="CAIJ01000608">
    <property type="protein sequence ID" value="CCI05053.1"/>
    <property type="molecule type" value="Genomic_DNA"/>
</dbReference>
<proteinExistence type="predicted"/>
<dbReference type="AlphaFoldDB" id="I4GAU2"/>
<feature type="chain" id="PRO_5003690071" evidence="1">
    <location>
        <begin position="30"/>
        <end position="160"/>
    </location>
</feature>
<evidence type="ECO:0000313" key="2">
    <source>
        <dbReference type="EMBL" id="CCI05053.1"/>
    </source>
</evidence>
<evidence type="ECO:0000313" key="3">
    <source>
        <dbReference type="Proteomes" id="UP000003480"/>
    </source>
</evidence>
<sequence length="160" mass="16975">MLKIPNKAALLAAAALLSLPSLPIKPVLAEAPSLGNGILCVARGKTDKGTKIYFYTSVIDNASIQRKRPVAVTIVESVTDIAEGEVVVIDKEHQSITIDAFGAATPPQMQPVGLALTTYQGNNTFKGKSQAGTPLSFSLDNNDRVFKLQHGNVNYTGVCH</sequence>
<evidence type="ECO:0000256" key="1">
    <source>
        <dbReference type="SAM" id="SignalP"/>
    </source>
</evidence>
<feature type="signal peptide" evidence="1">
    <location>
        <begin position="1"/>
        <end position="29"/>
    </location>
</feature>
<keyword evidence="1" id="KW-0732">Signal</keyword>
<dbReference type="HOGENOM" id="CLU_1650183_0_0_3"/>